<organism evidence="3 4">
    <name type="scientific">Mytilus coruscus</name>
    <name type="common">Sea mussel</name>
    <dbReference type="NCBI Taxonomy" id="42192"/>
    <lineage>
        <taxon>Eukaryota</taxon>
        <taxon>Metazoa</taxon>
        <taxon>Spiralia</taxon>
        <taxon>Lophotrochozoa</taxon>
        <taxon>Mollusca</taxon>
        <taxon>Bivalvia</taxon>
        <taxon>Autobranchia</taxon>
        <taxon>Pteriomorphia</taxon>
        <taxon>Mytilida</taxon>
        <taxon>Mytiloidea</taxon>
        <taxon>Mytilidae</taxon>
        <taxon>Mytilinae</taxon>
        <taxon>Mytilus</taxon>
    </lineage>
</organism>
<name>A0A6J8B9G9_MYTCO</name>
<evidence type="ECO:0000313" key="3">
    <source>
        <dbReference type="EMBL" id="CAC5380598.1"/>
    </source>
</evidence>
<dbReference type="PROSITE" id="PS50966">
    <property type="entry name" value="ZF_SWIM"/>
    <property type="match status" value="1"/>
</dbReference>
<keyword evidence="1" id="KW-0863">Zinc-finger</keyword>
<protein>
    <recommendedName>
        <fullName evidence="2">SWIM-type domain-containing protein</fullName>
    </recommendedName>
</protein>
<dbReference type="InterPro" id="IPR007527">
    <property type="entry name" value="Znf_SWIM"/>
</dbReference>
<keyword evidence="1" id="KW-0479">Metal-binding</keyword>
<feature type="domain" description="SWIM-type" evidence="2">
    <location>
        <begin position="42"/>
        <end position="78"/>
    </location>
</feature>
<accession>A0A6J8B9G9</accession>
<gene>
    <name evidence="3" type="ORF">MCOR_16538</name>
</gene>
<dbReference type="EMBL" id="CACVKT020002909">
    <property type="protein sequence ID" value="CAC5380598.1"/>
    <property type="molecule type" value="Genomic_DNA"/>
</dbReference>
<evidence type="ECO:0000259" key="2">
    <source>
        <dbReference type="PROSITE" id="PS50966"/>
    </source>
</evidence>
<sequence length="198" mass="22436">MLKEVSHVDQLKIYDVNGSPFCFLKADVIGSMKIRDKPHQPWVCLAKDTADIYCAHCTCLAGLEEMCSHITAVLFKIELGVRYGVTQKSVTSEECKLNKVFRKQVDVSSIMDIQHLMNSNRKKKLECVIPSSKDRLPGKNVLESFSKVCPNAAFFSLIPPMIDEVARETSVKVKHTKEEKLPRPLTSYYDVINKELTE</sequence>
<keyword evidence="1" id="KW-0862">Zinc</keyword>
<dbReference type="PANTHER" id="PTHR47526">
    <property type="entry name" value="ATP-DEPENDENT DNA HELICASE"/>
    <property type="match status" value="1"/>
</dbReference>
<dbReference type="AlphaFoldDB" id="A0A6J8B9G9"/>
<reference evidence="3 4" key="1">
    <citation type="submission" date="2020-06" db="EMBL/GenBank/DDBJ databases">
        <authorList>
            <person name="Li R."/>
            <person name="Bekaert M."/>
        </authorList>
    </citation>
    <scope>NUCLEOTIDE SEQUENCE [LARGE SCALE GENOMIC DNA]</scope>
    <source>
        <strain evidence="4">wild</strain>
    </source>
</reference>
<dbReference type="OrthoDB" id="6132274at2759"/>
<dbReference type="Proteomes" id="UP000507470">
    <property type="component" value="Unassembled WGS sequence"/>
</dbReference>
<dbReference type="GO" id="GO:0008270">
    <property type="term" value="F:zinc ion binding"/>
    <property type="evidence" value="ECO:0007669"/>
    <property type="project" value="UniProtKB-KW"/>
</dbReference>
<evidence type="ECO:0000313" key="4">
    <source>
        <dbReference type="Proteomes" id="UP000507470"/>
    </source>
</evidence>
<proteinExistence type="predicted"/>
<dbReference type="PANTHER" id="PTHR47526:SF3">
    <property type="entry name" value="PHD-TYPE DOMAIN-CONTAINING PROTEIN"/>
    <property type="match status" value="1"/>
</dbReference>
<evidence type="ECO:0000256" key="1">
    <source>
        <dbReference type="PROSITE-ProRule" id="PRU00325"/>
    </source>
</evidence>
<keyword evidence="4" id="KW-1185">Reference proteome</keyword>